<name>A0ABX5M612_9GAMM</name>
<keyword evidence="1" id="KW-0732">Signal</keyword>
<proteinExistence type="predicted"/>
<dbReference type="RefSeq" id="WP_110185624.1">
    <property type="nucleotide sequence ID" value="NZ_CP177354.1"/>
</dbReference>
<evidence type="ECO:0000313" key="2">
    <source>
        <dbReference type="EMBL" id="PXF33111.1"/>
    </source>
</evidence>
<sequence length="155" mass="16624">MRLFPVAVTLALVSSLTACVSTAVKQENRDQTGKFDGQWTLNYVMPKGEIRSGLYDFRCNEDKGSLELRIKDGEISGDLASEQPTYVDQSGHIYFVSATTSGGFSADDPGSYDSGSRILMNIDLQQTTGTGKMVFALGRGNAGCPGTLTLTKHGN</sequence>
<gene>
    <name evidence="2" type="ORF">WH50_00940</name>
</gene>
<evidence type="ECO:0000313" key="3">
    <source>
        <dbReference type="Proteomes" id="UP000248090"/>
    </source>
</evidence>
<feature type="chain" id="PRO_5046090731" description="Lipocalin-like domain-containing protein" evidence="1">
    <location>
        <begin position="21"/>
        <end position="155"/>
    </location>
</feature>
<accession>A0ABX5M612</accession>
<evidence type="ECO:0008006" key="4">
    <source>
        <dbReference type="Google" id="ProtNLM"/>
    </source>
</evidence>
<feature type="signal peptide" evidence="1">
    <location>
        <begin position="1"/>
        <end position="20"/>
    </location>
</feature>
<dbReference type="PROSITE" id="PS51257">
    <property type="entry name" value="PROKAR_LIPOPROTEIN"/>
    <property type="match status" value="1"/>
</dbReference>
<reference evidence="2 3" key="1">
    <citation type="submission" date="2015-03" db="EMBL/GenBank/DDBJ databases">
        <authorList>
            <person name="Krishnan R."/>
            <person name="Midha S."/>
            <person name="Patil P.B."/>
            <person name="Rameshkumar N."/>
        </authorList>
    </citation>
    <scope>NUCLEOTIDE SEQUENCE [LARGE SCALE GENOMIC DNA]</scope>
    <source>
        <strain evidence="2 3">L1E11</strain>
    </source>
</reference>
<dbReference type="Proteomes" id="UP000248090">
    <property type="component" value="Unassembled WGS sequence"/>
</dbReference>
<protein>
    <recommendedName>
        <fullName evidence="4">Lipocalin-like domain-containing protein</fullName>
    </recommendedName>
</protein>
<organism evidence="2 3">
    <name type="scientific">Pokkaliibacter plantistimulans</name>
    <dbReference type="NCBI Taxonomy" id="1635171"/>
    <lineage>
        <taxon>Bacteria</taxon>
        <taxon>Pseudomonadati</taxon>
        <taxon>Pseudomonadota</taxon>
        <taxon>Gammaproteobacteria</taxon>
        <taxon>Oceanospirillales</taxon>
        <taxon>Balneatrichaceae</taxon>
        <taxon>Pokkaliibacter</taxon>
    </lineage>
</organism>
<keyword evidence="3" id="KW-1185">Reference proteome</keyword>
<comment type="caution">
    <text evidence="2">The sequence shown here is derived from an EMBL/GenBank/DDBJ whole genome shotgun (WGS) entry which is preliminary data.</text>
</comment>
<dbReference type="EMBL" id="LAPT01000002">
    <property type="protein sequence ID" value="PXF33111.1"/>
    <property type="molecule type" value="Genomic_DNA"/>
</dbReference>
<evidence type="ECO:0000256" key="1">
    <source>
        <dbReference type="SAM" id="SignalP"/>
    </source>
</evidence>